<feature type="domain" description="C2H2-type" evidence="9">
    <location>
        <begin position="59"/>
        <end position="86"/>
    </location>
</feature>
<feature type="region of interest" description="Disordered" evidence="8">
    <location>
        <begin position="1"/>
        <end position="62"/>
    </location>
</feature>
<keyword evidence="5" id="KW-0862">Zinc</keyword>
<dbReference type="FunFam" id="3.30.160.60:FF:000135">
    <property type="entry name" value="Zinc finger protein 358"/>
    <property type="match status" value="1"/>
</dbReference>
<evidence type="ECO:0000256" key="8">
    <source>
        <dbReference type="SAM" id="MobiDB-lite"/>
    </source>
</evidence>
<evidence type="ECO:0000256" key="3">
    <source>
        <dbReference type="ARBA" id="ARBA00022737"/>
    </source>
</evidence>
<organism evidence="10 11">
    <name type="scientific">Aquarana catesbeiana</name>
    <name type="common">American bullfrog</name>
    <name type="synonym">Rana catesbeiana</name>
    <dbReference type="NCBI Taxonomy" id="8400"/>
    <lineage>
        <taxon>Eukaryota</taxon>
        <taxon>Metazoa</taxon>
        <taxon>Chordata</taxon>
        <taxon>Craniata</taxon>
        <taxon>Vertebrata</taxon>
        <taxon>Euteleostomi</taxon>
        <taxon>Amphibia</taxon>
        <taxon>Batrachia</taxon>
        <taxon>Anura</taxon>
        <taxon>Neobatrachia</taxon>
        <taxon>Ranoidea</taxon>
        <taxon>Ranidae</taxon>
        <taxon>Aquarana</taxon>
    </lineage>
</organism>
<sequence>AEDNDTAQSSPGANSSARNTDASSSKDSSLSHDGVPKESGKSLPEKKPQRRNHNGERPYPCSECGKCFIHKGDLYRHQRLHTGLHSSEEDI</sequence>
<feature type="compositionally biased region" description="Basic and acidic residues" evidence="8">
    <location>
        <begin position="34"/>
        <end position="47"/>
    </location>
</feature>
<dbReference type="GO" id="GO:0000981">
    <property type="term" value="F:DNA-binding transcription factor activity, RNA polymerase II-specific"/>
    <property type="evidence" value="ECO:0007669"/>
    <property type="project" value="TreeGrafter"/>
</dbReference>
<dbReference type="AlphaFoldDB" id="A0A2G9QFH2"/>
<proteinExistence type="inferred from homology"/>
<dbReference type="InterPro" id="IPR013087">
    <property type="entry name" value="Znf_C2H2_type"/>
</dbReference>
<dbReference type="InterPro" id="IPR036236">
    <property type="entry name" value="Znf_C2H2_sf"/>
</dbReference>
<dbReference type="GO" id="GO:0000978">
    <property type="term" value="F:RNA polymerase II cis-regulatory region sequence-specific DNA binding"/>
    <property type="evidence" value="ECO:0007669"/>
    <property type="project" value="TreeGrafter"/>
</dbReference>
<dbReference type="SUPFAM" id="SSF57667">
    <property type="entry name" value="beta-beta-alpha zinc fingers"/>
    <property type="match status" value="1"/>
</dbReference>
<keyword evidence="11" id="KW-1185">Reference proteome</keyword>
<gene>
    <name evidence="10" type="ORF">AB205_0086770</name>
</gene>
<evidence type="ECO:0000256" key="5">
    <source>
        <dbReference type="ARBA" id="ARBA00022833"/>
    </source>
</evidence>
<dbReference type="PANTHER" id="PTHR23226">
    <property type="entry name" value="ZINC FINGER AND SCAN DOMAIN-CONTAINING"/>
    <property type="match status" value="1"/>
</dbReference>
<feature type="compositionally biased region" description="Polar residues" evidence="8">
    <location>
        <begin position="1"/>
        <end position="22"/>
    </location>
</feature>
<feature type="non-terminal residue" evidence="10">
    <location>
        <position position="91"/>
    </location>
</feature>
<evidence type="ECO:0000259" key="9">
    <source>
        <dbReference type="PROSITE" id="PS50157"/>
    </source>
</evidence>
<dbReference type="Gene3D" id="3.30.160.60">
    <property type="entry name" value="Classic Zinc Finger"/>
    <property type="match status" value="1"/>
</dbReference>
<dbReference type="GO" id="GO:0008270">
    <property type="term" value="F:zinc ion binding"/>
    <property type="evidence" value="ECO:0007669"/>
    <property type="project" value="UniProtKB-KW"/>
</dbReference>
<dbReference type="PANTHER" id="PTHR23226:SF397">
    <property type="entry name" value="C2H2-TYPE DOMAIN-CONTAINING PROTEIN"/>
    <property type="match status" value="1"/>
</dbReference>
<accession>A0A2G9QFH2</accession>
<comment type="similarity">
    <text evidence="1">Belongs to the krueppel C2H2-type zinc-finger protein family.</text>
</comment>
<evidence type="ECO:0000256" key="6">
    <source>
        <dbReference type="ARBA" id="ARBA00023125"/>
    </source>
</evidence>
<evidence type="ECO:0000313" key="11">
    <source>
        <dbReference type="Proteomes" id="UP000228934"/>
    </source>
</evidence>
<dbReference type="OrthoDB" id="9439903at2759"/>
<dbReference type="Pfam" id="PF00096">
    <property type="entry name" value="zf-C2H2"/>
    <property type="match status" value="1"/>
</dbReference>
<dbReference type="Proteomes" id="UP000228934">
    <property type="component" value="Unassembled WGS sequence"/>
</dbReference>
<keyword evidence="2" id="KW-0479">Metal-binding</keyword>
<evidence type="ECO:0000313" key="10">
    <source>
        <dbReference type="EMBL" id="PIO13861.1"/>
    </source>
</evidence>
<evidence type="ECO:0000256" key="2">
    <source>
        <dbReference type="ARBA" id="ARBA00022723"/>
    </source>
</evidence>
<keyword evidence="6" id="KW-0238">DNA-binding</keyword>
<feature type="non-terminal residue" evidence="10">
    <location>
        <position position="1"/>
    </location>
</feature>
<dbReference type="SMART" id="SM00355">
    <property type="entry name" value="ZnF_C2H2"/>
    <property type="match status" value="1"/>
</dbReference>
<evidence type="ECO:0000256" key="1">
    <source>
        <dbReference type="ARBA" id="ARBA00006991"/>
    </source>
</evidence>
<evidence type="ECO:0000256" key="7">
    <source>
        <dbReference type="PROSITE-ProRule" id="PRU00042"/>
    </source>
</evidence>
<dbReference type="EMBL" id="KZ003782">
    <property type="protein sequence ID" value="PIO13861.1"/>
    <property type="molecule type" value="Genomic_DNA"/>
</dbReference>
<dbReference type="PROSITE" id="PS00028">
    <property type="entry name" value="ZINC_FINGER_C2H2_1"/>
    <property type="match status" value="1"/>
</dbReference>
<protein>
    <recommendedName>
        <fullName evidence="9">C2H2-type domain-containing protein</fullName>
    </recommendedName>
</protein>
<evidence type="ECO:0000256" key="4">
    <source>
        <dbReference type="ARBA" id="ARBA00022771"/>
    </source>
</evidence>
<keyword evidence="3" id="KW-0677">Repeat</keyword>
<reference evidence="11" key="1">
    <citation type="journal article" date="2017" name="Nat. Commun.">
        <title>The North American bullfrog draft genome provides insight into hormonal regulation of long noncoding RNA.</title>
        <authorList>
            <person name="Hammond S.A."/>
            <person name="Warren R.L."/>
            <person name="Vandervalk B.P."/>
            <person name="Kucuk E."/>
            <person name="Khan H."/>
            <person name="Gibb E.A."/>
            <person name="Pandoh P."/>
            <person name="Kirk H."/>
            <person name="Zhao Y."/>
            <person name="Jones M."/>
            <person name="Mungall A.J."/>
            <person name="Coope R."/>
            <person name="Pleasance S."/>
            <person name="Moore R.A."/>
            <person name="Holt R.A."/>
            <person name="Round J.M."/>
            <person name="Ohora S."/>
            <person name="Walle B.V."/>
            <person name="Veldhoen N."/>
            <person name="Helbing C.C."/>
            <person name="Birol I."/>
        </authorList>
    </citation>
    <scope>NUCLEOTIDE SEQUENCE [LARGE SCALE GENOMIC DNA]</scope>
</reference>
<name>A0A2G9QFH2_AQUCT</name>
<dbReference type="PROSITE" id="PS50157">
    <property type="entry name" value="ZINC_FINGER_C2H2_2"/>
    <property type="match status" value="1"/>
</dbReference>
<keyword evidence="4 7" id="KW-0863">Zinc-finger</keyword>